<evidence type="ECO:0000313" key="2">
    <source>
        <dbReference type="Proteomes" id="UP000269154"/>
    </source>
</evidence>
<sequence>MPPELRSIFPETNSPATEIFQISQTTQEFYQEVKYRENFQNYCQWYYEIAEQHQKELQKMRSDINILGFFLQLIHPKVKK</sequence>
<dbReference type="OrthoDB" id="426466at2"/>
<proteinExistence type="predicted"/>
<dbReference type="AlphaFoldDB" id="A0A3N6Q348"/>
<reference evidence="1 2" key="1">
    <citation type="journal article" date="2018" name="ACS Chem. Biol.">
        <title>Ketoreductase domain dysfunction expands chemodiversity: malyngamide biosynthesis in the cyanobacterium Okeania hirsuta.</title>
        <authorList>
            <person name="Moss N.A."/>
            <person name="Leao T."/>
            <person name="Rankin M."/>
            <person name="McCullough T.M."/>
            <person name="Qu P."/>
            <person name="Korobeynikov A."/>
            <person name="Smith J.L."/>
            <person name="Gerwick L."/>
            <person name="Gerwick W.H."/>
        </authorList>
    </citation>
    <scope>NUCLEOTIDE SEQUENCE [LARGE SCALE GENOMIC DNA]</scope>
    <source>
        <strain evidence="1 2">PAB10Feb10-1</strain>
    </source>
</reference>
<dbReference type="Proteomes" id="UP000269154">
    <property type="component" value="Unassembled WGS sequence"/>
</dbReference>
<name>A0A3N6Q348_9CYAN</name>
<dbReference type="EMBL" id="RCBY01000177">
    <property type="protein sequence ID" value="RQH30473.1"/>
    <property type="molecule type" value="Genomic_DNA"/>
</dbReference>
<keyword evidence="2" id="KW-1185">Reference proteome</keyword>
<comment type="caution">
    <text evidence="1">The sequence shown here is derived from an EMBL/GenBank/DDBJ whole genome shotgun (WGS) entry which is preliminary data.</text>
</comment>
<organism evidence="1 2">
    <name type="scientific">Okeania hirsuta</name>
    <dbReference type="NCBI Taxonomy" id="1458930"/>
    <lineage>
        <taxon>Bacteria</taxon>
        <taxon>Bacillati</taxon>
        <taxon>Cyanobacteriota</taxon>
        <taxon>Cyanophyceae</taxon>
        <taxon>Oscillatoriophycideae</taxon>
        <taxon>Oscillatoriales</taxon>
        <taxon>Microcoleaceae</taxon>
        <taxon>Okeania</taxon>
    </lineage>
</organism>
<accession>A0A3N6Q348</accession>
<protein>
    <submittedName>
        <fullName evidence="1">Uncharacterized protein</fullName>
    </submittedName>
</protein>
<evidence type="ECO:0000313" key="1">
    <source>
        <dbReference type="EMBL" id="RQH30473.1"/>
    </source>
</evidence>
<gene>
    <name evidence="1" type="ORF">D5R40_23850</name>
</gene>
<dbReference type="RefSeq" id="WP_124147362.1">
    <property type="nucleotide sequence ID" value="NZ_CAWOKI010000256.1"/>
</dbReference>